<dbReference type="InterPro" id="IPR016181">
    <property type="entry name" value="Acyl_CoA_acyltransferase"/>
</dbReference>
<dbReference type="Pfam" id="PF13302">
    <property type="entry name" value="Acetyltransf_3"/>
    <property type="match status" value="1"/>
</dbReference>
<evidence type="ECO:0000259" key="1">
    <source>
        <dbReference type="PROSITE" id="PS51186"/>
    </source>
</evidence>
<name>A0A419T0I5_9FIRM</name>
<sequence>MKRTLRLRPCKKADGKFLIQWFTDERMMRLWCRDGFTFPLTEKQMVEYYDKLEMETCSWGFTALDEAGKPVGSFQMKADYTAESVHLGYIVVDPKLRGTGAGYEMVSLAVQYAVEILGIKRLTLKVFDTNPGARRCYEKVGFSAESIMEEGFLYQDEMWEVSMMAYTV</sequence>
<dbReference type="Gene3D" id="3.40.630.30">
    <property type="match status" value="1"/>
</dbReference>
<reference evidence="2 3" key="1">
    <citation type="submission" date="2016-08" db="EMBL/GenBank/DDBJ databases">
        <title>A new outlook on sporulation: Clostridium algidixylanolyticum.</title>
        <authorList>
            <person name="Poppleton D.I."/>
            <person name="Gribaldo S."/>
        </authorList>
    </citation>
    <scope>NUCLEOTIDE SEQUENCE [LARGE SCALE GENOMIC DNA]</scope>
    <source>
        <strain evidence="2 3">SPL73</strain>
    </source>
</reference>
<dbReference type="Proteomes" id="UP000284277">
    <property type="component" value="Unassembled WGS sequence"/>
</dbReference>
<keyword evidence="2" id="KW-0808">Transferase</keyword>
<dbReference type="CDD" id="cd04301">
    <property type="entry name" value="NAT_SF"/>
    <property type="match status" value="1"/>
</dbReference>
<dbReference type="PROSITE" id="PS51186">
    <property type="entry name" value="GNAT"/>
    <property type="match status" value="1"/>
</dbReference>
<dbReference type="OrthoDB" id="9773249at2"/>
<gene>
    <name evidence="2" type="ORF">BET01_03610</name>
</gene>
<dbReference type="RefSeq" id="WP_120197175.1">
    <property type="nucleotide sequence ID" value="NZ_MCIA01000023.1"/>
</dbReference>
<dbReference type="PANTHER" id="PTHR43415">
    <property type="entry name" value="SPERMIDINE N(1)-ACETYLTRANSFERASE"/>
    <property type="match status" value="1"/>
</dbReference>
<evidence type="ECO:0000313" key="3">
    <source>
        <dbReference type="Proteomes" id="UP000284277"/>
    </source>
</evidence>
<feature type="domain" description="N-acetyltransferase" evidence="1">
    <location>
        <begin position="5"/>
        <end position="166"/>
    </location>
</feature>
<dbReference type="AlphaFoldDB" id="A0A419T0I5"/>
<dbReference type="GO" id="GO:0016747">
    <property type="term" value="F:acyltransferase activity, transferring groups other than amino-acyl groups"/>
    <property type="evidence" value="ECO:0007669"/>
    <property type="project" value="InterPro"/>
</dbReference>
<proteinExistence type="predicted"/>
<dbReference type="SUPFAM" id="SSF55729">
    <property type="entry name" value="Acyl-CoA N-acyltransferases (Nat)"/>
    <property type="match status" value="1"/>
</dbReference>
<comment type="caution">
    <text evidence="2">The sequence shown here is derived from an EMBL/GenBank/DDBJ whole genome shotgun (WGS) entry which is preliminary data.</text>
</comment>
<keyword evidence="3" id="KW-1185">Reference proteome</keyword>
<evidence type="ECO:0000313" key="2">
    <source>
        <dbReference type="EMBL" id="RKD30956.1"/>
    </source>
</evidence>
<protein>
    <submittedName>
        <fullName evidence="2">Diamine acetyltransferase</fullName>
    </submittedName>
</protein>
<organism evidence="2 3">
    <name type="scientific">Lacrimispora algidixylanolytica</name>
    <dbReference type="NCBI Taxonomy" id="94868"/>
    <lineage>
        <taxon>Bacteria</taxon>
        <taxon>Bacillati</taxon>
        <taxon>Bacillota</taxon>
        <taxon>Clostridia</taxon>
        <taxon>Lachnospirales</taxon>
        <taxon>Lachnospiraceae</taxon>
        <taxon>Lacrimispora</taxon>
    </lineage>
</organism>
<dbReference type="EMBL" id="MCIA01000023">
    <property type="protein sequence ID" value="RKD30956.1"/>
    <property type="molecule type" value="Genomic_DNA"/>
</dbReference>
<dbReference type="InterPro" id="IPR000182">
    <property type="entry name" value="GNAT_dom"/>
</dbReference>
<accession>A0A419T0I5</accession>
<dbReference type="PANTHER" id="PTHR43415:SF5">
    <property type="entry name" value="ACETYLTRANSFERASE"/>
    <property type="match status" value="1"/>
</dbReference>